<dbReference type="AlphaFoldDB" id="A0A9W8B9J7"/>
<keyword evidence="2" id="KW-1185">Reference proteome</keyword>
<proteinExistence type="predicted"/>
<reference evidence="1" key="1">
    <citation type="submission" date="2022-07" db="EMBL/GenBank/DDBJ databases">
        <title>Phylogenomic reconstructions and comparative analyses of Kickxellomycotina fungi.</title>
        <authorList>
            <person name="Reynolds N.K."/>
            <person name="Stajich J.E."/>
            <person name="Barry K."/>
            <person name="Grigoriev I.V."/>
            <person name="Crous P."/>
            <person name="Smith M.E."/>
        </authorList>
    </citation>
    <scope>NUCLEOTIDE SEQUENCE</scope>
    <source>
        <strain evidence="1">RSA 567</strain>
    </source>
</reference>
<organism evidence="1 2">
    <name type="scientific">Dimargaris verticillata</name>
    <dbReference type="NCBI Taxonomy" id="2761393"/>
    <lineage>
        <taxon>Eukaryota</taxon>
        <taxon>Fungi</taxon>
        <taxon>Fungi incertae sedis</taxon>
        <taxon>Zoopagomycota</taxon>
        <taxon>Kickxellomycotina</taxon>
        <taxon>Dimargaritomycetes</taxon>
        <taxon>Dimargaritales</taxon>
        <taxon>Dimargaritaceae</taxon>
        <taxon>Dimargaris</taxon>
    </lineage>
</organism>
<dbReference type="EMBL" id="JANBQB010000031">
    <property type="protein sequence ID" value="KAJ1984088.1"/>
    <property type="molecule type" value="Genomic_DNA"/>
</dbReference>
<dbReference type="Proteomes" id="UP001151582">
    <property type="component" value="Unassembled WGS sequence"/>
</dbReference>
<sequence length="211" mass="23418">MEWVATFRNDDSGTNTLELNWQLAQNCQGLVQELDLATLKGKVMEYAKESQTSTCLPVLYSLEGSFERMGVIGIAENMQSSIIQLLKLNENPSANLPPVQTKPPMNLQVTEVDSASDQSLPKPKYIVERVHVNPNAPEMIYGIKVQSGETQTQLGVAYAYDANGWVRLDHTLPQPFKGSYVPIFYNVKDRDNIAILEVLDVSLTPSTIASE</sequence>
<name>A0A9W8B9J7_9FUNG</name>
<accession>A0A9W8B9J7</accession>
<comment type="caution">
    <text evidence="1">The sequence shown here is derived from an EMBL/GenBank/DDBJ whole genome shotgun (WGS) entry which is preliminary data.</text>
</comment>
<evidence type="ECO:0000313" key="2">
    <source>
        <dbReference type="Proteomes" id="UP001151582"/>
    </source>
</evidence>
<gene>
    <name evidence="1" type="ORF">H4R34_000893</name>
</gene>
<protein>
    <submittedName>
        <fullName evidence="1">Uncharacterized protein</fullName>
    </submittedName>
</protein>
<evidence type="ECO:0000313" key="1">
    <source>
        <dbReference type="EMBL" id="KAJ1984088.1"/>
    </source>
</evidence>